<evidence type="ECO:0000259" key="2">
    <source>
        <dbReference type="Pfam" id="PF00487"/>
    </source>
</evidence>
<proteinExistence type="predicted"/>
<sequence length="332" mass="38141">MATIHFDDRRSTADRSKRSRFAVEWPTIALAVFIYSTWLLLTYFWASIPYVVLFIAGGWTIAWHGSLQHEVLHGHPTRFRRINDAVGWPPIALWLPYALYKRAHLKHHNDEWLTDPIEDPESYYLTGDAWARTGALGRLIVSVDSTLAGRLIIGPFVSLATFLGHEVMHMVRGDFRNLRIWLAHITGSAIVLTWVLWISAMPLWIYLTAFVYAGIAFSRLRSFAEHQYAGAKEERTAIVENTPAFGLLFLHNNLHIVHHSRPQVPWYKIPKLYRDNRPAFIELNGGLVYNGYLEVARRFGFRKHHEPIHPHHPETATGTDVPELRGDQAMIG</sequence>
<organism evidence="3 4">
    <name type="scientific">Rhizobium setariae</name>
    <dbReference type="NCBI Taxonomy" id="2801340"/>
    <lineage>
        <taxon>Bacteria</taxon>
        <taxon>Pseudomonadati</taxon>
        <taxon>Pseudomonadota</taxon>
        <taxon>Alphaproteobacteria</taxon>
        <taxon>Hyphomicrobiales</taxon>
        <taxon>Rhizobiaceae</taxon>
        <taxon>Rhizobium/Agrobacterium group</taxon>
        <taxon>Rhizobium</taxon>
    </lineage>
</organism>
<dbReference type="InterPro" id="IPR005804">
    <property type="entry name" value="FA_desaturase_dom"/>
</dbReference>
<gene>
    <name evidence="3" type="ORF">JJB09_07080</name>
</gene>
<reference evidence="3" key="1">
    <citation type="submission" date="2021-01" db="EMBL/GenBank/DDBJ databases">
        <title>Rhizobium sp. strain KVB221 16S ribosomal RNA gene Genome sequencing and assembly.</title>
        <authorList>
            <person name="Kang M."/>
        </authorList>
    </citation>
    <scope>NUCLEOTIDE SEQUENCE</scope>
    <source>
        <strain evidence="3">KVB221</strain>
    </source>
</reference>
<dbReference type="EMBL" id="JAEQNC010000003">
    <property type="protein sequence ID" value="MBL0371788.1"/>
    <property type="molecule type" value="Genomic_DNA"/>
</dbReference>
<keyword evidence="1" id="KW-0812">Transmembrane</keyword>
<keyword evidence="1" id="KW-1133">Transmembrane helix</keyword>
<comment type="caution">
    <text evidence="3">The sequence shown here is derived from an EMBL/GenBank/DDBJ whole genome shotgun (WGS) entry which is preliminary data.</text>
</comment>
<evidence type="ECO:0000313" key="3">
    <source>
        <dbReference type="EMBL" id="MBL0371788.1"/>
    </source>
</evidence>
<dbReference type="AlphaFoldDB" id="A0A936YKA0"/>
<dbReference type="Proteomes" id="UP000633219">
    <property type="component" value="Unassembled WGS sequence"/>
</dbReference>
<keyword evidence="4" id="KW-1185">Reference proteome</keyword>
<dbReference type="GO" id="GO:0006629">
    <property type="term" value="P:lipid metabolic process"/>
    <property type="evidence" value="ECO:0007669"/>
    <property type="project" value="InterPro"/>
</dbReference>
<name>A0A936YKA0_9HYPH</name>
<feature type="domain" description="Fatty acid desaturase" evidence="2">
    <location>
        <begin position="45"/>
        <end position="282"/>
    </location>
</feature>
<dbReference type="Pfam" id="PF00487">
    <property type="entry name" value="FA_desaturase"/>
    <property type="match status" value="1"/>
</dbReference>
<feature type="transmembrane region" description="Helical" evidence="1">
    <location>
        <begin position="21"/>
        <end position="38"/>
    </location>
</feature>
<evidence type="ECO:0000256" key="1">
    <source>
        <dbReference type="SAM" id="Phobius"/>
    </source>
</evidence>
<evidence type="ECO:0000313" key="4">
    <source>
        <dbReference type="Proteomes" id="UP000633219"/>
    </source>
</evidence>
<protein>
    <submittedName>
        <fullName evidence="3">Fatty acid desaturase</fullName>
    </submittedName>
</protein>
<dbReference type="RefSeq" id="WP_201655223.1">
    <property type="nucleotide sequence ID" value="NZ_JAEQNC010000003.1"/>
</dbReference>
<accession>A0A936YKA0</accession>
<keyword evidence="1" id="KW-0472">Membrane</keyword>
<feature type="transmembrane region" description="Helical" evidence="1">
    <location>
        <begin position="44"/>
        <end position="63"/>
    </location>
</feature>
<feature type="transmembrane region" description="Helical" evidence="1">
    <location>
        <begin position="203"/>
        <end position="220"/>
    </location>
</feature>
<feature type="transmembrane region" description="Helical" evidence="1">
    <location>
        <begin position="178"/>
        <end position="197"/>
    </location>
</feature>